<dbReference type="EMBL" id="CP097504">
    <property type="protein sequence ID" value="URD91245.1"/>
    <property type="molecule type" value="Genomic_DNA"/>
</dbReference>
<feature type="region of interest" description="Disordered" evidence="1">
    <location>
        <begin position="33"/>
        <end position="52"/>
    </location>
</feature>
<name>A0A9E7JRV8_9LILI</name>
<evidence type="ECO:0000313" key="3">
    <source>
        <dbReference type="Proteomes" id="UP001055439"/>
    </source>
</evidence>
<protein>
    <submittedName>
        <fullName evidence="2">Uncharacterized protein</fullName>
    </submittedName>
</protein>
<evidence type="ECO:0000313" key="2">
    <source>
        <dbReference type="EMBL" id="URD91245.1"/>
    </source>
</evidence>
<dbReference type="OrthoDB" id="755325at2759"/>
<dbReference type="AlphaFoldDB" id="A0A9E7JRV8"/>
<dbReference type="PANTHER" id="PTHR33699">
    <property type="entry name" value="EXPRESSED PROTEIN"/>
    <property type="match status" value="1"/>
</dbReference>
<gene>
    <name evidence="2" type="ORF">MUK42_27201</name>
</gene>
<feature type="compositionally biased region" description="Basic residues" evidence="1">
    <location>
        <begin position="33"/>
        <end position="43"/>
    </location>
</feature>
<evidence type="ECO:0000256" key="1">
    <source>
        <dbReference type="SAM" id="MobiDB-lite"/>
    </source>
</evidence>
<reference evidence="2" key="1">
    <citation type="submission" date="2022-05" db="EMBL/GenBank/DDBJ databases">
        <title>The Musa troglodytarum L. genome provides insights into the mechanism of non-climacteric behaviour and enrichment of carotenoids.</title>
        <authorList>
            <person name="Wang J."/>
        </authorList>
    </citation>
    <scope>NUCLEOTIDE SEQUENCE</scope>
    <source>
        <tissue evidence="2">Leaf</tissue>
    </source>
</reference>
<sequence length="111" mass="12703">MVSSEMMMSRHHIPAFGDWDYWDDLRMSVRPAYHPHHQHHQGKVNRGGEKQRKQGWVCDVAAQTTARGGRAPKAVDEDLYKIPPELLHQKPERKMLLRSLVSGCMGLNCTA</sequence>
<keyword evidence="3" id="KW-1185">Reference proteome</keyword>
<dbReference type="PANTHER" id="PTHR33699:SF3">
    <property type="entry name" value="OS06G0347300 PROTEIN"/>
    <property type="match status" value="1"/>
</dbReference>
<proteinExistence type="predicted"/>
<organism evidence="2 3">
    <name type="scientific">Musa troglodytarum</name>
    <name type="common">fe'i banana</name>
    <dbReference type="NCBI Taxonomy" id="320322"/>
    <lineage>
        <taxon>Eukaryota</taxon>
        <taxon>Viridiplantae</taxon>
        <taxon>Streptophyta</taxon>
        <taxon>Embryophyta</taxon>
        <taxon>Tracheophyta</taxon>
        <taxon>Spermatophyta</taxon>
        <taxon>Magnoliopsida</taxon>
        <taxon>Liliopsida</taxon>
        <taxon>Zingiberales</taxon>
        <taxon>Musaceae</taxon>
        <taxon>Musa</taxon>
    </lineage>
</organism>
<dbReference type="Proteomes" id="UP001055439">
    <property type="component" value="Chromosome 2"/>
</dbReference>
<accession>A0A9E7JRV8</accession>